<gene>
    <name evidence="1" type="ORF">K452DRAFT_217497</name>
</gene>
<dbReference type="Proteomes" id="UP000799438">
    <property type="component" value="Unassembled WGS sequence"/>
</dbReference>
<protein>
    <submittedName>
        <fullName evidence="1">Uncharacterized protein</fullName>
    </submittedName>
</protein>
<dbReference type="AlphaFoldDB" id="A0A6A6BU17"/>
<dbReference type="RefSeq" id="XP_033403294.1">
    <property type="nucleotide sequence ID" value="XM_033536291.1"/>
</dbReference>
<dbReference type="EMBL" id="ML995474">
    <property type="protein sequence ID" value="KAF2147586.1"/>
    <property type="molecule type" value="Genomic_DNA"/>
</dbReference>
<evidence type="ECO:0000313" key="1">
    <source>
        <dbReference type="EMBL" id="KAF2147586.1"/>
    </source>
</evidence>
<dbReference type="OrthoDB" id="3564692at2759"/>
<sequence length="197" mass="21961">LEASLNYLLKAANAEQTKDRIEKILDLLSIFREFTNTGKIDYSKLILATQVKALENTSRTLNISVRKLTIPYILPQESLSKPLQRKGAPQSYATVTAQNSSLIPDRFTPPSPREHQIFFPNRGLDKSFGPLAARIKLNKAFKNAGYRGKTIISGVRLSQNNNIVVTGNQGFPATFLLDKIAIIRKVFPDCQAQTNES</sequence>
<reference evidence="1" key="1">
    <citation type="journal article" date="2020" name="Stud. Mycol.">
        <title>101 Dothideomycetes genomes: a test case for predicting lifestyles and emergence of pathogens.</title>
        <authorList>
            <person name="Haridas S."/>
            <person name="Albert R."/>
            <person name="Binder M."/>
            <person name="Bloem J."/>
            <person name="Labutti K."/>
            <person name="Salamov A."/>
            <person name="Andreopoulos B."/>
            <person name="Baker S."/>
            <person name="Barry K."/>
            <person name="Bills G."/>
            <person name="Bluhm B."/>
            <person name="Cannon C."/>
            <person name="Castanera R."/>
            <person name="Culley D."/>
            <person name="Daum C."/>
            <person name="Ezra D."/>
            <person name="Gonzalez J."/>
            <person name="Henrissat B."/>
            <person name="Kuo A."/>
            <person name="Liang C."/>
            <person name="Lipzen A."/>
            <person name="Lutzoni F."/>
            <person name="Magnuson J."/>
            <person name="Mondo S."/>
            <person name="Nolan M."/>
            <person name="Ohm R."/>
            <person name="Pangilinan J."/>
            <person name="Park H.-J."/>
            <person name="Ramirez L."/>
            <person name="Alfaro M."/>
            <person name="Sun H."/>
            <person name="Tritt A."/>
            <person name="Yoshinaga Y."/>
            <person name="Zwiers L.-H."/>
            <person name="Turgeon B."/>
            <person name="Goodwin S."/>
            <person name="Spatafora J."/>
            <person name="Crous P."/>
            <person name="Grigoriev I."/>
        </authorList>
    </citation>
    <scope>NUCLEOTIDE SEQUENCE</scope>
    <source>
        <strain evidence="1">CBS 121167</strain>
    </source>
</reference>
<evidence type="ECO:0000313" key="2">
    <source>
        <dbReference type="Proteomes" id="UP000799438"/>
    </source>
</evidence>
<proteinExistence type="predicted"/>
<name>A0A6A6BU17_9PEZI</name>
<feature type="non-terminal residue" evidence="1">
    <location>
        <position position="1"/>
    </location>
</feature>
<organism evidence="1 2">
    <name type="scientific">Aplosporella prunicola CBS 121167</name>
    <dbReference type="NCBI Taxonomy" id="1176127"/>
    <lineage>
        <taxon>Eukaryota</taxon>
        <taxon>Fungi</taxon>
        <taxon>Dikarya</taxon>
        <taxon>Ascomycota</taxon>
        <taxon>Pezizomycotina</taxon>
        <taxon>Dothideomycetes</taxon>
        <taxon>Dothideomycetes incertae sedis</taxon>
        <taxon>Botryosphaeriales</taxon>
        <taxon>Aplosporellaceae</taxon>
        <taxon>Aplosporella</taxon>
    </lineage>
</organism>
<dbReference type="GeneID" id="54293787"/>
<keyword evidence="2" id="KW-1185">Reference proteome</keyword>
<accession>A0A6A6BU17</accession>